<accession>A0A653K3F3</accession>
<evidence type="ECO:0000313" key="2">
    <source>
        <dbReference type="EMBL" id="VXA55356.1"/>
    </source>
</evidence>
<dbReference type="RefSeq" id="WP_159725049.1">
    <property type="nucleotide sequence ID" value="NZ_LR732744.1"/>
</dbReference>
<feature type="domain" description="DUF551" evidence="1">
    <location>
        <begin position="3"/>
        <end position="70"/>
    </location>
</feature>
<organism evidence="2 3">
    <name type="scientific">Acinetobacter proteolyticus</name>
    <dbReference type="NCBI Taxonomy" id="1776741"/>
    <lineage>
        <taxon>Bacteria</taxon>
        <taxon>Pseudomonadati</taxon>
        <taxon>Pseudomonadota</taxon>
        <taxon>Gammaproteobacteria</taxon>
        <taxon>Moraxellales</taxon>
        <taxon>Moraxellaceae</taxon>
        <taxon>Acinetobacter</taxon>
    </lineage>
</organism>
<reference evidence="2 3" key="1">
    <citation type="submission" date="2019-10" db="EMBL/GenBank/DDBJ databases">
        <authorList>
            <person name="Karimi E."/>
        </authorList>
    </citation>
    <scope>NUCLEOTIDE SEQUENCE [LARGE SCALE GENOMIC DNA]</scope>
    <source>
        <strain evidence="2">Acinetobacter sp. 8BE</strain>
    </source>
</reference>
<name>A0A653K3F3_9GAMM</name>
<dbReference type="AlphaFoldDB" id="A0A653K3F3"/>
<protein>
    <recommendedName>
        <fullName evidence="1">DUF551 domain-containing protein</fullName>
    </recommendedName>
</protein>
<proteinExistence type="predicted"/>
<dbReference type="Pfam" id="PF04448">
    <property type="entry name" value="DUF551"/>
    <property type="match status" value="1"/>
</dbReference>
<evidence type="ECO:0000259" key="1">
    <source>
        <dbReference type="Pfam" id="PF04448"/>
    </source>
</evidence>
<evidence type="ECO:0000313" key="3">
    <source>
        <dbReference type="Proteomes" id="UP000430404"/>
    </source>
</evidence>
<dbReference type="Proteomes" id="UP000430404">
    <property type="component" value="Unassembled WGS sequence"/>
</dbReference>
<dbReference type="InterPro" id="IPR007539">
    <property type="entry name" value="DUF551"/>
</dbReference>
<sequence>MNWISAEDKWPKYGETILIVVNGVVQNITYFRDGSDDTADWCEPFFFDDKEYAVWWKDVTHWMPLPAPPTAQAKYDWSKIPSWVEWIATSPDYKAWGFTHKPEICGDNNQDWGLRQEDSWSDVVAVSKFKGSWKDSLEQRPKGDTP</sequence>
<gene>
    <name evidence="2" type="ORF">ACI8B_210147</name>
</gene>
<dbReference type="EMBL" id="CABWKZ010000014">
    <property type="protein sequence ID" value="VXA55356.1"/>
    <property type="molecule type" value="Genomic_DNA"/>
</dbReference>